<feature type="chain" id="PRO_5040472542" evidence="2">
    <location>
        <begin position="17"/>
        <end position="235"/>
    </location>
</feature>
<evidence type="ECO:0000256" key="2">
    <source>
        <dbReference type="SAM" id="SignalP"/>
    </source>
</evidence>
<dbReference type="EMBL" id="JAIZPD010000003">
    <property type="protein sequence ID" value="KAH0965575.1"/>
    <property type="molecule type" value="Genomic_DNA"/>
</dbReference>
<keyword evidence="2" id="KW-0732">Signal</keyword>
<feature type="compositionally biased region" description="Basic and acidic residues" evidence="1">
    <location>
        <begin position="57"/>
        <end position="80"/>
    </location>
</feature>
<accession>A0A9P8N2B3</accession>
<dbReference type="OrthoDB" id="10667710at2759"/>
<dbReference type="AlphaFoldDB" id="A0A9P8N2B3"/>
<feature type="region of interest" description="Disordered" evidence="1">
    <location>
        <begin position="46"/>
        <end position="125"/>
    </location>
</feature>
<sequence length="235" mass="24586">MKSACVLLFTAGLVSAATVPAQLAERGTQIQSLAGQGVAFRRAEAPAAQASVAQGKNAEEEKKKKNEAEGAENDDKKKTGAEGAENSDNKKAENQQAQKNKDKNKQEEQKQKEQQKGKKENNRGNNQQLNQQLAAQINQMALNLNPNLAQALSLNNVIAMNAAQQVALFGALNNVAFASAIPGVNNQVLLASLGNVFTMNNIDLNALNLQGGVGGIGNLNIASFGGGVVNGVAVI</sequence>
<dbReference type="RefSeq" id="XP_044723088.1">
    <property type="nucleotide sequence ID" value="XM_044862062.1"/>
</dbReference>
<evidence type="ECO:0000313" key="3">
    <source>
        <dbReference type="EMBL" id="KAH0965575.1"/>
    </source>
</evidence>
<feature type="compositionally biased region" description="Low complexity" evidence="1">
    <location>
        <begin position="46"/>
        <end position="56"/>
    </location>
</feature>
<organism evidence="3 4">
    <name type="scientific">Hirsutella rhossiliensis</name>
    <dbReference type="NCBI Taxonomy" id="111463"/>
    <lineage>
        <taxon>Eukaryota</taxon>
        <taxon>Fungi</taxon>
        <taxon>Dikarya</taxon>
        <taxon>Ascomycota</taxon>
        <taxon>Pezizomycotina</taxon>
        <taxon>Sordariomycetes</taxon>
        <taxon>Hypocreomycetidae</taxon>
        <taxon>Hypocreales</taxon>
        <taxon>Ophiocordycipitaceae</taxon>
        <taxon>Hirsutella</taxon>
    </lineage>
</organism>
<feature type="signal peptide" evidence="2">
    <location>
        <begin position="1"/>
        <end position="16"/>
    </location>
</feature>
<gene>
    <name evidence="3" type="ORF">HRG_03591</name>
</gene>
<dbReference type="GeneID" id="68352720"/>
<keyword evidence="4" id="KW-1185">Reference proteome</keyword>
<protein>
    <submittedName>
        <fullName evidence="3">Uncharacterized protein</fullName>
    </submittedName>
</protein>
<feature type="compositionally biased region" description="Basic and acidic residues" evidence="1">
    <location>
        <begin position="87"/>
        <end position="122"/>
    </location>
</feature>
<name>A0A9P8N2B3_9HYPO</name>
<evidence type="ECO:0000313" key="4">
    <source>
        <dbReference type="Proteomes" id="UP000824596"/>
    </source>
</evidence>
<reference evidence="3" key="1">
    <citation type="submission" date="2021-09" db="EMBL/GenBank/DDBJ databases">
        <title>A high-quality genome of the endoparasitic fungus Hirsutella rhossiliensis with a comparison of Hirsutella genomes reveals transposable elements contributing to genome size variation.</title>
        <authorList>
            <person name="Lin R."/>
            <person name="Jiao Y."/>
            <person name="Sun X."/>
            <person name="Ling J."/>
            <person name="Xie B."/>
            <person name="Cheng X."/>
        </authorList>
    </citation>
    <scope>NUCLEOTIDE SEQUENCE</scope>
    <source>
        <strain evidence="3">HR02</strain>
    </source>
</reference>
<evidence type="ECO:0000256" key="1">
    <source>
        <dbReference type="SAM" id="MobiDB-lite"/>
    </source>
</evidence>
<comment type="caution">
    <text evidence="3">The sequence shown here is derived from an EMBL/GenBank/DDBJ whole genome shotgun (WGS) entry which is preliminary data.</text>
</comment>
<proteinExistence type="predicted"/>
<dbReference type="Proteomes" id="UP000824596">
    <property type="component" value="Unassembled WGS sequence"/>
</dbReference>